<reference evidence="2" key="1">
    <citation type="journal article" date="2023" name="Front. Plant Sci.">
        <title>Chromosomal-level genome assembly of Melastoma candidum provides insights into trichome evolution.</title>
        <authorList>
            <person name="Zhong Y."/>
            <person name="Wu W."/>
            <person name="Sun C."/>
            <person name="Zou P."/>
            <person name="Liu Y."/>
            <person name="Dai S."/>
            <person name="Zhou R."/>
        </authorList>
    </citation>
    <scope>NUCLEOTIDE SEQUENCE [LARGE SCALE GENOMIC DNA]</scope>
</reference>
<keyword evidence="2" id="KW-1185">Reference proteome</keyword>
<gene>
    <name evidence="1" type="ORF">MLD38_002664</name>
</gene>
<comment type="caution">
    <text evidence="1">The sequence shown here is derived from an EMBL/GenBank/DDBJ whole genome shotgun (WGS) entry which is preliminary data.</text>
</comment>
<evidence type="ECO:0000313" key="1">
    <source>
        <dbReference type="EMBL" id="KAI4384520.1"/>
    </source>
</evidence>
<name>A0ACB9S031_9MYRT</name>
<organism evidence="1 2">
    <name type="scientific">Melastoma candidum</name>
    <dbReference type="NCBI Taxonomy" id="119954"/>
    <lineage>
        <taxon>Eukaryota</taxon>
        <taxon>Viridiplantae</taxon>
        <taxon>Streptophyta</taxon>
        <taxon>Embryophyta</taxon>
        <taxon>Tracheophyta</taxon>
        <taxon>Spermatophyta</taxon>
        <taxon>Magnoliopsida</taxon>
        <taxon>eudicotyledons</taxon>
        <taxon>Gunneridae</taxon>
        <taxon>Pentapetalae</taxon>
        <taxon>rosids</taxon>
        <taxon>malvids</taxon>
        <taxon>Myrtales</taxon>
        <taxon>Melastomataceae</taxon>
        <taxon>Melastomatoideae</taxon>
        <taxon>Melastomateae</taxon>
        <taxon>Melastoma</taxon>
    </lineage>
</organism>
<dbReference type="EMBL" id="CM042881">
    <property type="protein sequence ID" value="KAI4384520.1"/>
    <property type="molecule type" value="Genomic_DNA"/>
</dbReference>
<accession>A0ACB9S031</accession>
<dbReference type="Proteomes" id="UP001057402">
    <property type="component" value="Chromosome 2"/>
</dbReference>
<sequence>MEDLFLPDDSPAWLFSIPSFWTPEENKMFERALAVFDEDTPDRWLRVAALIPGKSPRDVQDKYRELLDDVTEIESGRVPIPGYLGAFDDSHRSRKKPSVLGRGAADHERKKGVPWTEEEHRRFLMGLLKYGKGDWRSISRNFVISKTPTQVASHAQKYFIRQLPGGKDKRRPSIHDITTGSLVDSPSENSPGVGPPNTFTSALAVAQGLGINDDIVIFESNDGRSSFDADAFGIHAASLSRIVAGTRLN</sequence>
<proteinExistence type="predicted"/>
<evidence type="ECO:0000313" key="2">
    <source>
        <dbReference type="Proteomes" id="UP001057402"/>
    </source>
</evidence>
<protein>
    <submittedName>
        <fullName evidence="1">Uncharacterized protein</fullName>
    </submittedName>
</protein>